<name>A0A7C1CY27_9BACT</name>
<dbReference type="EMBL" id="DSBT01000396">
    <property type="protein sequence ID" value="HDP79030.1"/>
    <property type="molecule type" value="Genomic_DNA"/>
</dbReference>
<evidence type="ECO:0000313" key="2">
    <source>
        <dbReference type="EMBL" id="HDP79030.1"/>
    </source>
</evidence>
<dbReference type="Proteomes" id="UP000886198">
    <property type="component" value="Unassembled WGS sequence"/>
</dbReference>
<dbReference type="NCBIfam" id="NF040494">
    <property type="entry name" value="nitrored_ArsF"/>
    <property type="match status" value="1"/>
</dbReference>
<accession>A0A7C1CY27</accession>
<reference evidence="2" key="1">
    <citation type="journal article" date="2020" name="mSystems">
        <title>Genome- and Community-Level Interaction Insights into Carbon Utilization and Element Cycling Functions of Hydrothermarchaeota in Hydrothermal Sediment.</title>
        <authorList>
            <person name="Zhou Z."/>
            <person name="Liu Y."/>
            <person name="Xu W."/>
            <person name="Pan J."/>
            <person name="Luo Z.H."/>
            <person name="Li M."/>
        </authorList>
    </citation>
    <scope>NUCLEOTIDE SEQUENCE [LARGE SCALE GENOMIC DNA]</scope>
    <source>
        <strain evidence="2">SpSt-1179</strain>
    </source>
</reference>
<feature type="transmembrane region" description="Helical" evidence="1">
    <location>
        <begin position="7"/>
        <end position="24"/>
    </location>
</feature>
<dbReference type="InterPro" id="IPR047698">
    <property type="entry name" value="ArsF-like"/>
</dbReference>
<protein>
    <recommendedName>
        <fullName evidence="3">Thioredoxin</fullName>
    </recommendedName>
</protein>
<keyword evidence="1" id="KW-1133">Transmembrane helix</keyword>
<evidence type="ECO:0008006" key="3">
    <source>
        <dbReference type="Google" id="ProtNLM"/>
    </source>
</evidence>
<organism evidence="2">
    <name type="scientific">Mesotoga infera</name>
    <dbReference type="NCBI Taxonomy" id="1236046"/>
    <lineage>
        <taxon>Bacteria</taxon>
        <taxon>Thermotogati</taxon>
        <taxon>Thermotogota</taxon>
        <taxon>Thermotogae</taxon>
        <taxon>Kosmotogales</taxon>
        <taxon>Kosmotogaceae</taxon>
        <taxon>Mesotoga</taxon>
    </lineage>
</organism>
<sequence>MKLKRTIRISLLLFVSISIAYFAYDEINLLHKSSTTRESVLVEMEDFSLPLDYSVLYYFHGTIRCKACLDMEANAKKAVETHFSSQYGAGTLRWEAVNIDLPENYHYLEDYTIMYNTLVIQQYLDGRPGEWKELWHAWDLSEKEDQYIDYVRDEVASFLGVN</sequence>
<proteinExistence type="predicted"/>
<keyword evidence="1" id="KW-0472">Membrane</keyword>
<gene>
    <name evidence="2" type="ORF">ENN47_12815</name>
</gene>
<evidence type="ECO:0000256" key="1">
    <source>
        <dbReference type="SAM" id="Phobius"/>
    </source>
</evidence>
<keyword evidence="1" id="KW-0812">Transmembrane</keyword>
<dbReference type="AlphaFoldDB" id="A0A7C1CY27"/>
<comment type="caution">
    <text evidence="2">The sequence shown here is derived from an EMBL/GenBank/DDBJ whole genome shotgun (WGS) entry which is preliminary data.</text>
</comment>